<gene>
    <name evidence="6" type="ORF">J421_1079</name>
</gene>
<accession>W0RCT6</accession>
<evidence type="ECO:0000256" key="1">
    <source>
        <dbReference type="ARBA" id="ARBA00007806"/>
    </source>
</evidence>
<dbReference type="SUPFAM" id="SSF74650">
    <property type="entry name" value="Galactose mutarotase-like"/>
    <property type="match status" value="1"/>
</dbReference>
<keyword evidence="2" id="KW-0326">Glycosidase</keyword>
<keyword evidence="7" id="KW-1185">Reference proteome</keyword>
<feature type="domain" description="Glycoside hydrolase family 31 TIM barrel" evidence="3">
    <location>
        <begin position="235"/>
        <end position="546"/>
    </location>
</feature>
<evidence type="ECO:0000259" key="5">
    <source>
        <dbReference type="Pfam" id="PF21365"/>
    </source>
</evidence>
<feature type="domain" description="Glycoside hydrolase family 31 N-terminal" evidence="4">
    <location>
        <begin position="93"/>
        <end position="158"/>
    </location>
</feature>
<dbReference type="Pfam" id="PF21365">
    <property type="entry name" value="Glyco_hydro_31_3rd"/>
    <property type="match status" value="1"/>
</dbReference>
<dbReference type="InterPro" id="IPR013780">
    <property type="entry name" value="Glyco_hydro_b"/>
</dbReference>
<evidence type="ECO:0000313" key="6">
    <source>
        <dbReference type="EMBL" id="AHG88616.1"/>
    </source>
</evidence>
<dbReference type="HOGENOM" id="CLU_397855_0_0_0"/>
<dbReference type="InterPro" id="IPR017853">
    <property type="entry name" value="GH"/>
</dbReference>
<evidence type="ECO:0000259" key="3">
    <source>
        <dbReference type="Pfam" id="PF01055"/>
    </source>
</evidence>
<keyword evidence="2 6" id="KW-0378">Hydrolase</keyword>
<dbReference type="PATRIC" id="fig|861299.3.peg.1094"/>
<dbReference type="EMBL" id="CP007128">
    <property type="protein sequence ID" value="AHG88616.1"/>
    <property type="molecule type" value="Genomic_DNA"/>
</dbReference>
<dbReference type="CDD" id="cd14752">
    <property type="entry name" value="GH31_N"/>
    <property type="match status" value="1"/>
</dbReference>
<evidence type="ECO:0000259" key="4">
    <source>
        <dbReference type="Pfam" id="PF13802"/>
    </source>
</evidence>
<dbReference type="InterPro" id="IPR025887">
    <property type="entry name" value="Glyco_hydro_31_N_dom"/>
</dbReference>
<dbReference type="PANTHER" id="PTHR22762:SF144">
    <property type="entry name" value="ALPHA-XYLOSIDASE"/>
    <property type="match status" value="1"/>
</dbReference>
<dbReference type="GO" id="GO:0030246">
    <property type="term" value="F:carbohydrate binding"/>
    <property type="evidence" value="ECO:0007669"/>
    <property type="project" value="InterPro"/>
</dbReference>
<dbReference type="PANTHER" id="PTHR22762">
    <property type="entry name" value="ALPHA-GLUCOSIDASE"/>
    <property type="match status" value="1"/>
</dbReference>
<dbReference type="AlphaFoldDB" id="W0RCT6"/>
<evidence type="ECO:0000313" key="7">
    <source>
        <dbReference type="Proteomes" id="UP000019151"/>
    </source>
</evidence>
<dbReference type="Pfam" id="PF13802">
    <property type="entry name" value="Gal_mutarotas_2"/>
    <property type="match status" value="1"/>
</dbReference>
<organism evidence="6 7">
    <name type="scientific">Gemmatirosa kalamazoonensis</name>
    <dbReference type="NCBI Taxonomy" id="861299"/>
    <lineage>
        <taxon>Bacteria</taxon>
        <taxon>Pseudomonadati</taxon>
        <taxon>Gemmatimonadota</taxon>
        <taxon>Gemmatimonadia</taxon>
        <taxon>Gemmatimonadales</taxon>
        <taxon>Gemmatimonadaceae</taxon>
        <taxon>Gemmatirosa</taxon>
    </lineage>
</organism>
<dbReference type="KEGG" id="gba:J421_1079"/>
<dbReference type="OrthoDB" id="176168at2"/>
<dbReference type="InterPro" id="IPR011013">
    <property type="entry name" value="Gal_mutarotase_sf_dom"/>
</dbReference>
<dbReference type="Pfam" id="PF01055">
    <property type="entry name" value="Glyco_hydro_31_2nd"/>
    <property type="match status" value="1"/>
</dbReference>
<reference evidence="6 7" key="1">
    <citation type="journal article" date="2014" name="Genome Announc.">
        <title>Genome Sequence and Methylome of Soil Bacterium Gemmatirosa kalamazoonensis KBS708T, a Member of the Rarely Cultivated Gemmatimonadetes Phylum.</title>
        <authorList>
            <person name="Debruyn J.M."/>
            <person name="Radosevich M."/>
            <person name="Wommack K.E."/>
            <person name="Polson S.W."/>
            <person name="Hauser L.J."/>
            <person name="Fawaz M.N."/>
            <person name="Korlach J."/>
            <person name="Tsai Y.C."/>
        </authorList>
    </citation>
    <scope>NUCLEOTIDE SEQUENCE [LARGE SCALE GENOMIC DNA]</scope>
    <source>
        <strain evidence="6 7">KBS708</strain>
    </source>
</reference>
<dbReference type="Proteomes" id="UP000019151">
    <property type="component" value="Chromosome"/>
</dbReference>
<dbReference type="Gene3D" id="3.20.20.80">
    <property type="entry name" value="Glycosidases"/>
    <property type="match status" value="1"/>
</dbReference>
<dbReference type="CDD" id="cd06592">
    <property type="entry name" value="GH31_NET37"/>
    <property type="match status" value="1"/>
</dbReference>
<dbReference type="SUPFAM" id="SSF51445">
    <property type="entry name" value="(Trans)glycosidases"/>
    <property type="match status" value="1"/>
</dbReference>
<sequence length="716" mass="78877">MERRRFLSLAAGSVALPGLPHATHVPRVTSATAAAPELVHPGVWRLTLGTPERITPVSTRRVPPAAGALGTLPAAGAPPVTAVGEATPRGYVVRLPLAPNELVYGLGLQFQSFIQRGLKKMLRVNADPVVDSGDSHAPVPFYVTTRGYGVLLDTARYATVYAGNKRRKGDPPTGDAGTDLTADALPSAYARYRFQDPSEVIVEIPRAAGVDVYLFGGPTMRLAVQRYNLFAGGGALPPRWGLGVWYRCERDFAQRDVERLAAEFRERAMPCDVLGLEPGWQTHAYSCSYAWSDRFPDPRAMLAGLARSHYRVNLWEHAFVHPSSPIHAATTPHAGDYLVWDGLVPDFLDAEARRVFADFHEREHIALGVSGYKLDECDNSDFTRNWSFPELARFPSGADGEQMHALFGLRYQDTVQSIFERRGMRTYGLARNSGALAAPYPYVLYSDLYDHATFVRAVAKAGLTGLLWTPEVRDARTPEELVRRLQAAVLSPMALVNAWYIRNPPWKQVDREANNAGRFAEGWEAVEATCRAALELRMRLVPYLHAAFVRYRREGLPPFRPLVLDHPDDVHAWPVDDAYLIGDALLAAPVVAGESTRTVYLPAGDWYDYWTHERIAGGRRIDVAPPLERVPLFVRAGALLPLAQPTLHTDDPRSGELTVLAFGAARATCTLYEDDGAHPAGLTEVTLSWDGRAGSVRRAGPERAPGYRVVSWTPIA</sequence>
<name>W0RCT6_9BACT</name>
<protein>
    <submittedName>
        <fullName evidence="6">Glycoside hydrolase family 31</fullName>
    </submittedName>
</protein>
<dbReference type="STRING" id="861299.J421_1079"/>
<dbReference type="eggNOG" id="COG1501">
    <property type="taxonomic scope" value="Bacteria"/>
</dbReference>
<proteinExistence type="inferred from homology"/>
<dbReference type="GO" id="GO:0004553">
    <property type="term" value="F:hydrolase activity, hydrolyzing O-glycosyl compounds"/>
    <property type="evidence" value="ECO:0007669"/>
    <property type="project" value="InterPro"/>
</dbReference>
<dbReference type="SUPFAM" id="SSF51011">
    <property type="entry name" value="Glycosyl hydrolase domain"/>
    <property type="match status" value="1"/>
</dbReference>
<comment type="similarity">
    <text evidence="1 2">Belongs to the glycosyl hydrolase 31 family.</text>
</comment>
<evidence type="ECO:0000256" key="2">
    <source>
        <dbReference type="RuleBase" id="RU361185"/>
    </source>
</evidence>
<dbReference type="InParanoid" id="W0RCT6"/>
<dbReference type="Gene3D" id="2.60.40.1760">
    <property type="entry name" value="glycosyl hydrolase (family 31)"/>
    <property type="match status" value="1"/>
</dbReference>
<dbReference type="InterPro" id="IPR000322">
    <property type="entry name" value="Glyco_hydro_31_TIM"/>
</dbReference>
<dbReference type="RefSeq" id="WP_025410144.1">
    <property type="nucleotide sequence ID" value="NZ_CP007128.1"/>
</dbReference>
<dbReference type="Gene3D" id="2.60.40.1180">
    <property type="entry name" value="Golgi alpha-mannosidase II"/>
    <property type="match status" value="2"/>
</dbReference>
<dbReference type="GO" id="GO:0005975">
    <property type="term" value="P:carbohydrate metabolic process"/>
    <property type="evidence" value="ECO:0007669"/>
    <property type="project" value="InterPro"/>
</dbReference>
<dbReference type="InterPro" id="IPR048395">
    <property type="entry name" value="Glyco_hydro_31_C"/>
</dbReference>
<feature type="domain" description="Glycosyl hydrolase family 31 C-terminal" evidence="5">
    <location>
        <begin position="555"/>
        <end position="639"/>
    </location>
</feature>